<keyword evidence="1" id="KW-0539">Nucleus</keyword>
<accession>A0ABP0TUE0</accession>
<evidence type="ECO:0000256" key="1">
    <source>
        <dbReference type="RuleBase" id="RU363048"/>
    </source>
</evidence>
<keyword evidence="1" id="KW-0347">Helicase</keyword>
<dbReference type="PANTHER" id="PTHR11093">
    <property type="entry name" value="RUVB-RELATED REPTIN AND PONTIN"/>
    <property type="match status" value="1"/>
</dbReference>
<proteinExistence type="inferred from homology"/>
<dbReference type="Pfam" id="PF06068">
    <property type="entry name" value="TIP49"/>
    <property type="match status" value="1"/>
</dbReference>
<keyword evidence="4" id="KW-1185">Reference proteome</keyword>
<organism evidence="3 4">
    <name type="scientific">Sphagnum troendelagicum</name>
    <dbReference type="NCBI Taxonomy" id="128251"/>
    <lineage>
        <taxon>Eukaryota</taxon>
        <taxon>Viridiplantae</taxon>
        <taxon>Streptophyta</taxon>
        <taxon>Embryophyta</taxon>
        <taxon>Bryophyta</taxon>
        <taxon>Sphagnophytina</taxon>
        <taxon>Sphagnopsida</taxon>
        <taxon>Sphagnales</taxon>
        <taxon>Sphagnaceae</taxon>
        <taxon>Sphagnum</taxon>
    </lineage>
</organism>
<dbReference type="InterPro" id="IPR012340">
    <property type="entry name" value="NA-bd_OB-fold"/>
</dbReference>
<dbReference type="InterPro" id="IPR010339">
    <property type="entry name" value="TIP49_P-loop"/>
</dbReference>
<gene>
    <name evidence="3" type="ORF">CSSPTR1EN2_LOCUS7559</name>
</gene>
<evidence type="ECO:0000313" key="4">
    <source>
        <dbReference type="Proteomes" id="UP001497512"/>
    </source>
</evidence>
<keyword evidence="1" id="KW-0067">ATP-binding</keyword>
<dbReference type="InterPro" id="IPR027238">
    <property type="entry name" value="RuvB-like"/>
</dbReference>
<keyword evidence="1" id="KW-0378">Hydrolase</keyword>
<dbReference type="SUPFAM" id="SSF50249">
    <property type="entry name" value="Nucleic acid-binding proteins"/>
    <property type="match status" value="1"/>
</dbReference>
<dbReference type="Proteomes" id="UP001497512">
    <property type="component" value="Chromosome 14"/>
</dbReference>
<dbReference type="InterPro" id="IPR042487">
    <property type="entry name" value="RuvBL1/2_DNA/RNA_bd_dom"/>
</dbReference>
<keyword evidence="1" id="KW-0547">Nucleotide-binding</keyword>
<evidence type="ECO:0000313" key="3">
    <source>
        <dbReference type="EMBL" id="CAK9204784.1"/>
    </source>
</evidence>
<dbReference type="EC" id="3.6.4.12" evidence="1"/>
<comment type="similarity">
    <text evidence="1">Belongs to the RuvB family.</text>
</comment>
<dbReference type="Gene3D" id="2.40.50.360">
    <property type="entry name" value="RuvB-like helicase, domain II"/>
    <property type="match status" value="1"/>
</dbReference>
<dbReference type="EMBL" id="OZ019906">
    <property type="protein sequence ID" value="CAK9204784.1"/>
    <property type="molecule type" value="Genomic_DNA"/>
</dbReference>
<feature type="domain" description="TIP49 P-loop" evidence="2">
    <location>
        <begin position="2"/>
        <end position="90"/>
    </location>
</feature>
<keyword evidence="1" id="KW-0805">Transcription regulation</keyword>
<name>A0ABP0TUE0_9BRYO</name>
<evidence type="ECO:0000259" key="2">
    <source>
        <dbReference type="Pfam" id="PF06068"/>
    </source>
</evidence>
<reference evidence="3" key="1">
    <citation type="submission" date="2024-02" db="EMBL/GenBank/DDBJ databases">
        <authorList>
            <consortium name="ELIXIR-Norway"/>
            <consortium name="Elixir Norway"/>
        </authorList>
    </citation>
    <scope>NUCLEOTIDE SEQUENCE</scope>
</reference>
<sequence length="104" mass="11419">MVKALSEETPFAMMMAGSEIFYLEINKTERLSVRLSGKILELESKKGQRFEGEVVEIQIKRPATTGAASKTGKLTLKTTEMETVYDLGLKSQGFLAVFAGDTPV</sequence>
<keyword evidence="1" id="KW-0804">Transcription</keyword>
<comment type="catalytic activity">
    <reaction evidence="1">
        <text>ATP + H2O = ADP + phosphate + H(+)</text>
        <dbReference type="Rhea" id="RHEA:13065"/>
        <dbReference type="ChEBI" id="CHEBI:15377"/>
        <dbReference type="ChEBI" id="CHEBI:15378"/>
        <dbReference type="ChEBI" id="CHEBI:30616"/>
        <dbReference type="ChEBI" id="CHEBI:43474"/>
        <dbReference type="ChEBI" id="CHEBI:456216"/>
        <dbReference type="EC" id="3.6.4.12"/>
    </reaction>
</comment>
<protein>
    <recommendedName>
        <fullName evidence="1">RuvB-like helicase</fullName>
        <ecNumber evidence="1">3.6.4.12</ecNumber>
    </recommendedName>
</protein>